<dbReference type="InterPro" id="IPR053865">
    <property type="entry name" value="DUF6934"/>
</dbReference>
<sequence length="150" mass="16870">MNYESYNAVAVSSDDSIFAFTSIGPKGEIKKIVAIVPTKRPGYYNLGFGDLHADSSMPDDKVVTSNGDRDKILATIAQIVDRYTTRYPRRWLYLRGSTAARSRLYRMAINANLAELSAKYEILGAFEDKTPQPFASGVPFDVFLIRRKNY</sequence>
<keyword evidence="2" id="KW-1185">Reference proteome</keyword>
<dbReference type="AlphaFoldDB" id="A0AAP2DE35"/>
<dbReference type="Pfam" id="PF22028">
    <property type="entry name" value="DUF6934"/>
    <property type="match status" value="1"/>
</dbReference>
<dbReference type="Proteomes" id="UP001319180">
    <property type="component" value="Unassembled WGS sequence"/>
</dbReference>
<proteinExistence type="predicted"/>
<organism evidence="1 2">
    <name type="scientific">Dawidia soli</name>
    <dbReference type="NCBI Taxonomy" id="2782352"/>
    <lineage>
        <taxon>Bacteria</taxon>
        <taxon>Pseudomonadati</taxon>
        <taxon>Bacteroidota</taxon>
        <taxon>Cytophagia</taxon>
        <taxon>Cytophagales</taxon>
        <taxon>Chryseotaleaceae</taxon>
        <taxon>Dawidia</taxon>
    </lineage>
</organism>
<name>A0AAP2DE35_9BACT</name>
<reference evidence="1 2" key="1">
    <citation type="submission" date="2021-05" db="EMBL/GenBank/DDBJ databases">
        <title>A Polyphasic approach of four new species of the genus Ohtaekwangia: Ohtaekwangia histidinii sp. nov., Ohtaekwangia cretensis sp. nov., Ohtaekwangia indiensis sp. nov., Ohtaekwangia reichenbachii sp. nov. from diverse environment.</title>
        <authorList>
            <person name="Octaviana S."/>
        </authorList>
    </citation>
    <scope>NUCLEOTIDE SEQUENCE [LARGE SCALE GENOMIC DNA]</scope>
    <source>
        <strain evidence="1 2">PWU37</strain>
    </source>
</reference>
<dbReference type="EMBL" id="JAHESC010000069">
    <property type="protein sequence ID" value="MBT1690496.1"/>
    <property type="molecule type" value="Genomic_DNA"/>
</dbReference>
<evidence type="ECO:0000313" key="1">
    <source>
        <dbReference type="EMBL" id="MBT1690496.1"/>
    </source>
</evidence>
<comment type="caution">
    <text evidence="1">The sequence shown here is derived from an EMBL/GenBank/DDBJ whole genome shotgun (WGS) entry which is preliminary data.</text>
</comment>
<gene>
    <name evidence="1" type="ORF">KK078_28280</name>
</gene>
<accession>A0AAP2DE35</accession>
<dbReference type="RefSeq" id="WP_254093914.1">
    <property type="nucleotide sequence ID" value="NZ_JAHESC010000069.1"/>
</dbReference>
<protein>
    <submittedName>
        <fullName evidence="1">Uncharacterized protein</fullName>
    </submittedName>
</protein>
<evidence type="ECO:0000313" key="2">
    <source>
        <dbReference type="Proteomes" id="UP001319180"/>
    </source>
</evidence>